<evidence type="ECO:0000256" key="8">
    <source>
        <dbReference type="SAM" id="Phobius"/>
    </source>
</evidence>
<feature type="transmembrane region" description="Helical" evidence="8">
    <location>
        <begin position="75"/>
        <end position="93"/>
    </location>
</feature>
<feature type="transmembrane region" description="Helical" evidence="8">
    <location>
        <begin position="251"/>
        <end position="283"/>
    </location>
</feature>
<feature type="transmembrane region" description="Helical" evidence="8">
    <location>
        <begin position="20"/>
        <end position="39"/>
    </location>
</feature>
<accession>A0A0F3GU95</accession>
<dbReference type="PANTHER" id="PTHR43568:SF1">
    <property type="entry name" value="P PROTEIN"/>
    <property type="match status" value="1"/>
</dbReference>
<evidence type="ECO:0000256" key="7">
    <source>
        <dbReference type="ARBA" id="ARBA00023136"/>
    </source>
</evidence>
<dbReference type="GO" id="GO:0015105">
    <property type="term" value="F:arsenite transmembrane transporter activity"/>
    <property type="evidence" value="ECO:0007669"/>
    <property type="project" value="InterPro"/>
</dbReference>
<dbReference type="GO" id="GO:0005886">
    <property type="term" value="C:plasma membrane"/>
    <property type="evidence" value="ECO:0007669"/>
    <property type="project" value="UniProtKB-SubCell"/>
</dbReference>
<feature type="transmembrane region" description="Helical" evidence="8">
    <location>
        <begin position="46"/>
        <end position="63"/>
    </location>
</feature>
<dbReference type="Pfam" id="PF03600">
    <property type="entry name" value="CitMHS"/>
    <property type="match status" value="1"/>
</dbReference>
<evidence type="ECO:0000256" key="4">
    <source>
        <dbReference type="ARBA" id="ARBA00022475"/>
    </source>
</evidence>
<dbReference type="Proteomes" id="UP000033423">
    <property type="component" value="Unassembled WGS sequence"/>
</dbReference>
<name>A0A0F3GU95_9BACT</name>
<feature type="transmembrane region" description="Helical" evidence="8">
    <location>
        <begin position="337"/>
        <end position="355"/>
    </location>
</feature>
<feature type="domain" description="Citrate transporter-like" evidence="9">
    <location>
        <begin position="35"/>
        <end position="400"/>
    </location>
</feature>
<keyword evidence="3" id="KW-0813">Transport</keyword>
<dbReference type="EMBL" id="LACI01000977">
    <property type="protein sequence ID" value="KJU85544.1"/>
    <property type="molecule type" value="Genomic_DNA"/>
</dbReference>
<feature type="transmembrane region" description="Helical" evidence="8">
    <location>
        <begin position="195"/>
        <end position="218"/>
    </location>
</feature>
<keyword evidence="5 8" id="KW-0812">Transmembrane</keyword>
<protein>
    <submittedName>
        <fullName evidence="10">Citrate transporter</fullName>
    </submittedName>
</protein>
<feature type="transmembrane region" description="Helical" evidence="8">
    <location>
        <begin position="114"/>
        <end position="132"/>
    </location>
</feature>
<sequence>MSTLREVANMHETTATATSGGFTFWAATLIFVISYAAIISEKIHKTVVAIFAAALMVLLHVLQQHEAFHSEELGVDWNVVFLLISMMIIINIMRPTGFFEYIAIKSARLGKGDPLRIMIIFAVVTAMLSALLDNVTTVLLIAPVTLLISDALEVDPVPFLIMEAIASNIGGTATLIGDPPNIMIASKARLDFMDFIIHLTPVVVLMMVVLVFVIKLVFGKKLHTTEENKQRILQMNEKDAIKDPVMLKKSLFVLAVVLLGFVLHGVLHYQPATIALFGAGLLLLLSKTHNPHHILADVEWPTIFFFIGLFIIIGGVVKVGLIKLMSVEILALTKGNLLATSMVILWFSAIASAIVDNIPYVATMNPLVINMAEQLWPGQEGLELLQHKELMPIWWSLALGACLGGNGSAIGASANVIVVGMAERAGRKISFMKFMAYGFPIMILTVFISMIYVWLRYYVL</sequence>
<proteinExistence type="inferred from homology"/>
<dbReference type="AlphaFoldDB" id="A0A0F3GU95"/>
<dbReference type="CDD" id="cd01116">
    <property type="entry name" value="P_permease"/>
    <property type="match status" value="1"/>
</dbReference>
<keyword evidence="11" id="KW-1185">Reference proteome</keyword>
<feature type="transmembrane region" description="Helical" evidence="8">
    <location>
        <begin position="434"/>
        <end position="455"/>
    </location>
</feature>
<evidence type="ECO:0000313" key="11">
    <source>
        <dbReference type="Proteomes" id="UP000033423"/>
    </source>
</evidence>
<dbReference type="InterPro" id="IPR004680">
    <property type="entry name" value="Cit_transptr-like_dom"/>
</dbReference>
<evidence type="ECO:0000256" key="6">
    <source>
        <dbReference type="ARBA" id="ARBA00022989"/>
    </source>
</evidence>
<organism evidence="10 11">
    <name type="scientific">Candidatus Magnetobacterium bavaricum</name>
    <dbReference type="NCBI Taxonomy" id="29290"/>
    <lineage>
        <taxon>Bacteria</taxon>
        <taxon>Pseudomonadati</taxon>
        <taxon>Nitrospirota</taxon>
        <taxon>Thermodesulfovibrionia</taxon>
        <taxon>Thermodesulfovibrionales</taxon>
        <taxon>Candidatus Magnetobacteriaceae</taxon>
        <taxon>Candidatus Magnetobacterium</taxon>
    </lineage>
</organism>
<keyword evidence="7 8" id="KW-0472">Membrane</keyword>
<evidence type="ECO:0000259" key="9">
    <source>
        <dbReference type="Pfam" id="PF03600"/>
    </source>
</evidence>
<evidence type="ECO:0000256" key="3">
    <source>
        <dbReference type="ARBA" id="ARBA00022448"/>
    </source>
</evidence>
<feature type="transmembrane region" description="Helical" evidence="8">
    <location>
        <begin position="303"/>
        <end position="325"/>
    </location>
</feature>
<comment type="similarity">
    <text evidence="2">Belongs to the CitM (TC 2.A.11) transporter family.</text>
</comment>
<comment type="caution">
    <text evidence="10">The sequence shown here is derived from an EMBL/GenBank/DDBJ whole genome shotgun (WGS) entry which is preliminary data.</text>
</comment>
<evidence type="ECO:0000256" key="2">
    <source>
        <dbReference type="ARBA" id="ARBA00009843"/>
    </source>
</evidence>
<gene>
    <name evidence="10" type="ORF">MBAV_002262</name>
</gene>
<evidence type="ECO:0000256" key="1">
    <source>
        <dbReference type="ARBA" id="ARBA00004651"/>
    </source>
</evidence>
<reference evidence="10 11" key="1">
    <citation type="submission" date="2015-02" db="EMBL/GenBank/DDBJ databases">
        <title>Single-cell genomics of uncultivated deep-branching MTB reveals a conserved set of magnetosome genes.</title>
        <authorList>
            <person name="Kolinko S."/>
            <person name="Richter M."/>
            <person name="Glockner F.O."/>
            <person name="Brachmann A."/>
            <person name="Schuler D."/>
        </authorList>
    </citation>
    <scope>NUCLEOTIDE SEQUENCE [LARGE SCALE GENOMIC DNA]</scope>
    <source>
        <strain evidence="10">TM-1</strain>
    </source>
</reference>
<dbReference type="InterPro" id="IPR000802">
    <property type="entry name" value="Arsenical_pump_ArsB"/>
</dbReference>
<evidence type="ECO:0000256" key="5">
    <source>
        <dbReference type="ARBA" id="ARBA00022692"/>
    </source>
</evidence>
<comment type="subcellular location">
    <subcellularLocation>
        <location evidence="1">Cell membrane</location>
        <topology evidence="1">Multi-pass membrane protein</topology>
    </subcellularLocation>
</comment>
<dbReference type="PANTHER" id="PTHR43568">
    <property type="entry name" value="P PROTEIN"/>
    <property type="match status" value="1"/>
</dbReference>
<feature type="transmembrane region" description="Helical" evidence="8">
    <location>
        <begin position="393"/>
        <end position="422"/>
    </location>
</feature>
<keyword evidence="6 8" id="KW-1133">Transmembrane helix</keyword>
<dbReference type="InterPro" id="IPR051475">
    <property type="entry name" value="Diverse_Ion_Transporter"/>
</dbReference>
<dbReference type="PRINTS" id="PR00758">
    <property type="entry name" value="ARSENICPUMP"/>
</dbReference>
<keyword evidence="4" id="KW-1003">Cell membrane</keyword>
<evidence type="ECO:0000313" key="10">
    <source>
        <dbReference type="EMBL" id="KJU85544.1"/>
    </source>
</evidence>